<dbReference type="Pfam" id="PF00246">
    <property type="entry name" value="Peptidase_M14"/>
    <property type="match status" value="1"/>
</dbReference>
<evidence type="ECO:0000256" key="2">
    <source>
        <dbReference type="ARBA" id="ARBA00005988"/>
    </source>
</evidence>
<evidence type="ECO:0000256" key="6">
    <source>
        <dbReference type="ARBA" id="ARBA00023049"/>
    </source>
</evidence>
<comment type="cofactor">
    <cofactor evidence="1">
        <name>Zn(2+)</name>
        <dbReference type="ChEBI" id="CHEBI:29105"/>
    </cofactor>
</comment>
<dbReference type="OrthoDB" id="9758209at2"/>
<dbReference type="PANTHER" id="PTHR11705:SF143">
    <property type="entry name" value="SLL0236 PROTEIN"/>
    <property type="match status" value="1"/>
</dbReference>
<keyword evidence="5" id="KW-0862">Zinc</keyword>
<dbReference type="InterPro" id="IPR029062">
    <property type="entry name" value="Class_I_gatase-like"/>
</dbReference>
<dbReference type="SUPFAM" id="SSF52317">
    <property type="entry name" value="Class I glutamine amidotransferase-like"/>
    <property type="match status" value="1"/>
</dbReference>
<dbReference type="CDD" id="cd03143">
    <property type="entry name" value="A4_beta-galactosidase_middle_domain"/>
    <property type="match status" value="1"/>
</dbReference>
<dbReference type="AlphaFoldDB" id="A0A316FQD7"/>
<dbReference type="GO" id="GO:0006508">
    <property type="term" value="P:proteolysis"/>
    <property type="evidence" value="ECO:0007669"/>
    <property type="project" value="UniProtKB-KW"/>
</dbReference>
<evidence type="ECO:0000313" key="9">
    <source>
        <dbReference type="Proteomes" id="UP000245790"/>
    </source>
</evidence>
<gene>
    <name evidence="8" type="ORF">C8D97_106116</name>
</gene>
<dbReference type="GO" id="GO:0005615">
    <property type="term" value="C:extracellular space"/>
    <property type="evidence" value="ECO:0007669"/>
    <property type="project" value="TreeGrafter"/>
</dbReference>
<organism evidence="8 9">
    <name type="scientific">Pleionea mediterranea</name>
    <dbReference type="NCBI Taxonomy" id="523701"/>
    <lineage>
        <taxon>Bacteria</taxon>
        <taxon>Pseudomonadati</taxon>
        <taxon>Pseudomonadota</taxon>
        <taxon>Gammaproteobacteria</taxon>
        <taxon>Oceanospirillales</taxon>
        <taxon>Pleioneaceae</taxon>
        <taxon>Pleionea</taxon>
    </lineage>
</organism>
<dbReference type="EMBL" id="QGGU01000006">
    <property type="protein sequence ID" value="PWK50829.1"/>
    <property type="molecule type" value="Genomic_DNA"/>
</dbReference>
<protein>
    <submittedName>
        <fullName evidence="8">Zinc carboxypeptidase</fullName>
    </submittedName>
</protein>
<reference evidence="8 9" key="1">
    <citation type="submission" date="2018-05" db="EMBL/GenBank/DDBJ databases">
        <title>Genomic Encyclopedia of Type Strains, Phase IV (KMG-IV): sequencing the most valuable type-strain genomes for metagenomic binning, comparative biology and taxonomic classification.</title>
        <authorList>
            <person name="Goeker M."/>
        </authorList>
    </citation>
    <scope>NUCLEOTIDE SEQUENCE [LARGE SCALE GENOMIC DNA]</scope>
    <source>
        <strain evidence="8 9">DSM 25350</strain>
    </source>
</reference>
<evidence type="ECO:0000256" key="4">
    <source>
        <dbReference type="ARBA" id="ARBA00022801"/>
    </source>
</evidence>
<keyword evidence="8" id="KW-0121">Carboxypeptidase</keyword>
<dbReference type="SUPFAM" id="SSF53187">
    <property type="entry name" value="Zn-dependent exopeptidases"/>
    <property type="match status" value="1"/>
</dbReference>
<dbReference type="Gene3D" id="3.40.50.880">
    <property type="match status" value="1"/>
</dbReference>
<dbReference type="InterPro" id="IPR000834">
    <property type="entry name" value="Peptidase_M14"/>
</dbReference>
<accession>A0A316FQD7</accession>
<evidence type="ECO:0000256" key="5">
    <source>
        <dbReference type="ARBA" id="ARBA00022833"/>
    </source>
</evidence>
<evidence type="ECO:0000313" key="8">
    <source>
        <dbReference type="EMBL" id="PWK50829.1"/>
    </source>
</evidence>
<comment type="similarity">
    <text evidence="2">Belongs to the peptidase M14 family.</text>
</comment>
<dbReference type="Gene3D" id="3.40.630.10">
    <property type="entry name" value="Zn peptidases"/>
    <property type="match status" value="1"/>
</dbReference>
<keyword evidence="4" id="KW-0378">Hydrolase</keyword>
<proteinExistence type="inferred from homology"/>
<name>A0A316FQD7_9GAMM</name>
<sequence length="960" mass="107246">MKKIILILLLGITVQGIAGVKLKPTPLKELDYQASLLPDTYQTDITAPQDILGFPVGQRVATPLQISKAVTLWGEQSDRVQSFQYATSHEGRPLYYVIISSPENLANADKVKQQLSKLADPEDLSDAEADKIIEQLPAVAWMAYSIHGNESSGADAALIAIYHLAASESDDVKKLLQQAIIIVDPMMNPDGRARFAKELQENRGIAPNVDDQSLLHTGSWPYGRTNHYYFDLNRDFIFSTQPETRGRIKMINEWFPQLMIDGHEMGAQDTYLFAPAREPVNPHLPKSRKKWGWIFAEDQSRAFDEKGWRYYTGEWFENLYPGYSNYAEYRGAVHILYEQARMAEDGVRRPEGTILTYKESVHHQVISTFANLKTLVKHSKDMYKDFVRERRQNIASSGPYADRTFVVLPTDNATRMDKLIDALSVQGIEFYRLTKSSKVSADDQFGATGKTVTLPVGTLVIPNRQPEARLLATMMEFDATIKPSVLVEERQRTLRDGSSLMYDTTAWNITMMYGLEAYTVQRNISNNLEPWKTKTVEKVKLADAPIALAVNGADDNSVGFAARLMEQGVQVRVTNKATVLSNNALSRGSVVVTETDNPDWQTLLPVITSTAETLGLELLPLASGMGEGQLPDWGGQHFPILQKPQVAMLARGGFSSYDVGATWFSLDDNLAIRHSLLNSLNFNYADLRRYNVLILPNQYGEALSESAYKAIDNWVKNGGTLIAMDGSARQVIKHDISRVTLLEDSFEDAEAFDIALQREWLAKNVELDMEQINAHQLGNDLAFPMSDEVKRLPEEKLKKLDKWQREFMPSGAFVAARVDQKHWLSFGSAAEMPLLFANNPLFMSDESTEAVTRIGVFEEASSNVVSKLAKSVMTDRKAIGWSTIPEDKNLVVRLSGLVWPEAAQRMANAAHLTRESVGQGQVILFATSANFRGATRATNRMLLNAIVYGPGLGTENKIEL</sequence>
<evidence type="ECO:0000256" key="1">
    <source>
        <dbReference type="ARBA" id="ARBA00001947"/>
    </source>
</evidence>
<dbReference type="PANTHER" id="PTHR11705">
    <property type="entry name" value="PROTEASE FAMILY M14 CARBOXYPEPTIDASE A,B"/>
    <property type="match status" value="1"/>
</dbReference>
<dbReference type="Proteomes" id="UP000245790">
    <property type="component" value="Unassembled WGS sequence"/>
</dbReference>
<dbReference type="RefSeq" id="WP_109763493.1">
    <property type="nucleotide sequence ID" value="NZ_QGGU01000006.1"/>
</dbReference>
<evidence type="ECO:0000256" key="3">
    <source>
        <dbReference type="ARBA" id="ARBA00022670"/>
    </source>
</evidence>
<keyword evidence="9" id="KW-1185">Reference proteome</keyword>
<feature type="domain" description="Peptidase M14" evidence="7">
    <location>
        <begin position="72"/>
        <end position="240"/>
    </location>
</feature>
<keyword evidence="3" id="KW-0645">Protease</keyword>
<evidence type="ECO:0000259" key="7">
    <source>
        <dbReference type="Pfam" id="PF00246"/>
    </source>
</evidence>
<dbReference type="GO" id="GO:0008270">
    <property type="term" value="F:zinc ion binding"/>
    <property type="evidence" value="ECO:0007669"/>
    <property type="project" value="InterPro"/>
</dbReference>
<dbReference type="GO" id="GO:0004181">
    <property type="term" value="F:metallocarboxypeptidase activity"/>
    <property type="evidence" value="ECO:0007669"/>
    <property type="project" value="InterPro"/>
</dbReference>
<keyword evidence="6" id="KW-0482">Metalloprotease</keyword>
<comment type="caution">
    <text evidence="8">The sequence shown here is derived from an EMBL/GenBank/DDBJ whole genome shotgun (WGS) entry which is preliminary data.</text>
</comment>